<reference evidence="2" key="1">
    <citation type="submission" date="2022-11" db="UniProtKB">
        <authorList>
            <consortium name="WormBaseParasite"/>
        </authorList>
    </citation>
    <scope>IDENTIFICATION</scope>
</reference>
<organism evidence="1 2">
    <name type="scientific">Parascaris equorum</name>
    <name type="common">Equine roundworm</name>
    <dbReference type="NCBI Taxonomy" id="6256"/>
    <lineage>
        <taxon>Eukaryota</taxon>
        <taxon>Metazoa</taxon>
        <taxon>Ecdysozoa</taxon>
        <taxon>Nematoda</taxon>
        <taxon>Chromadorea</taxon>
        <taxon>Rhabditida</taxon>
        <taxon>Spirurina</taxon>
        <taxon>Ascaridomorpha</taxon>
        <taxon>Ascaridoidea</taxon>
        <taxon>Ascarididae</taxon>
        <taxon>Parascaris</taxon>
    </lineage>
</organism>
<accession>A0A914R981</accession>
<sequence length="169" mass="19631">MVCDRFMKMLGSRISEGSRSVSKAFACKDFGESSYADLSCGLEREIKARFDESRPYGIPQWNLLACRCYSMVQFCLFLRKSLCDMCSLRYVSVERLVEVVMRTKIHVNSEHTTQFALAVHIQAYMNNKNRRYATFACKPRACSGGYEKSVFEELLFRMYFYAKCAKRSE</sequence>
<evidence type="ECO:0000313" key="2">
    <source>
        <dbReference type="WBParaSite" id="PEQ_0000282801-mRNA-1"/>
    </source>
</evidence>
<keyword evidence="1" id="KW-1185">Reference proteome</keyword>
<name>A0A914R981_PAREQ</name>
<dbReference type="AlphaFoldDB" id="A0A914R981"/>
<evidence type="ECO:0000313" key="1">
    <source>
        <dbReference type="Proteomes" id="UP000887564"/>
    </source>
</evidence>
<dbReference type="Proteomes" id="UP000887564">
    <property type="component" value="Unplaced"/>
</dbReference>
<proteinExistence type="predicted"/>
<dbReference type="WBParaSite" id="PEQ_0000282801-mRNA-1">
    <property type="protein sequence ID" value="PEQ_0000282801-mRNA-1"/>
    <property type="gene ID" value="PEQ_0000282801"/>
</dbReference>
<protein>
    <submittedName>
        <fullName evidence="2">Uncharacterized protein</fullName>
    </submittedName>
</protein>